<keyword evidence="1" id="KW-0812">Transmembrane</keyword>
<proteinExistence type="predicted"/>
<comment type="caution">
    <text evidence="2">The sequence shown here is derived from an EMBL/GenBank/DDBJ whole genome shotgun (WGS) entry which is preliminary data.</text>
</comment>
<dbReference type="Proteomes" id="UP000824782">
    <property type="component" value="Unassembled WGS sequence"/>
</dbReference>
<dbReference type="EMBL" id="WNYA01000004">
    <property type="protein sequence ID" value="KAG8574808.1"/>
    <property type="molecule type" value="Genomic_DNA"/>
</dbReference>
<keyword evidence="1" id="KW-0472">Membrane</keyword>
<dbReference type="AlphaFoldDB" id="A0AAV7BRB6"/>
<feature type="transmembrane region" description="Helical" evidence="1">
    <location>
        <begin position="58"/>
        <end position="77"/>
    </location>
</feature>
<reference evidence="2" key="1">
    <citation type="thesis" date="2020" institute="ProQuest LLC" country="789 East Eisenhower Parkway, Ann Arbor, MI, USA">
        <title>Comparative Genomics and Chromosome Evolution.</title>
        <authorList>
            <person name="Mudd A.B."/>
        </authorList>
    </citation>
    <scope>NUCLEOTIDE SEQUENCE</scope>
    <source>
        <strain evidence="2">237g6f4</strain>
        <tissue evidence="2">Blood</tissue>
    </source>
</reference>
<keyword evidence="3" id="KW-1185">Reference proteome</keyword>
<gene>
    <name evidence="2" type="ORF">GDO81_009344</name>
</gene>
<evidence type="ECO:0000313" key="2">
    <source>
        <dbReference type="EMBL" id="KAG8574808.1"/>
    </source>
</evidence>
<evidence type="ECO:0000256" key="1">
    <source>
        <dbReference type="SAM" id="Phobius"/>
    </source>
</evidence>
<keyword evidence="1" id="KW-1133">Transmembrane helix</keyword>
<protein>
    <submittedName>
        <fullName evidence="2">Uncharacterized protein</fullName>
    </submittedName>
</protein>
<name>A0AAV7BRB6_ENGPU</name>
<organism evidence="2 3">
    <name type="scientific">Engystomops pustulosus</name>
    <name type="common">Tungara frog</name>
    <name type="synonym">Physalaemus pustulosus</name>
    <dbReference type="NCBI Taxonomy" id="76066"/>
    <lineage>
        <taxon>Eukaryota</taxon>
        <taxon>Metazoa</taxon>
        <taxon>Chordata</taxon>
        <taxon>Craniata</taxon>
        <taxon>Vertebrata</taxon>
        <taxon>Euteleostomi</taxon>
        <taxon>Amphibia</taxon>
        <taxon>Batrachia</taxon>
        <taxon>Anura</taxon>
        <taxon>Neobatrachia</taxon>
        <taxon>Hyloidea</taxon>
        <taxon>Leptodactylidae</taxon>
        <taxon>Leiuperinae</taxon>
        <taxon>Engystomops</taxon>
    </lineage>
</organism>
<sequence length="84" mass="9430">MVAGVVLYTSAASPPNTASDAGYKPPPISTALPQYHKHMVLVPTTHQYWFWITDEISLMHTTYGFSLFALLVFYFSLNKTEETS</sequence>
<accession>A0AAV7BRB6</accession>
<evidence type="ECO:0000313" key="3">
    <source>
        <dbReference type="Proteomes" id="UP000824782"/>
    </source>
</evidence>